<dbReference type="Gene3D" id="3.30.250.20">
    <property type="entry name" value="L1 transposable element, C-terminal domain"/>
    <property type="match status" value="1"/>
</dbReference>
<dbReference type="InterPro" id="IPR004244">
    <property type="entry name" value="Transposase_22"/>
</dbReference>
<keyword evidence="4" id="KW-1185">Reference proteome</keyword>
<evidence type="ECO:0008006" key="5">
    <source>
        <dbReference type="Google" id="ProtNLM"/>
    </source>
</evidence>
<gene>
    <name evidence="3" type="ORF">SKAU_G00245080</name>
</gene>
<dbReference type="EMBL" id="JAINUF010000009">
    <property type="protein sequence ID" value="KAJ8349378.1"/>
    <property type="molecule type" value="Genomic_DNA"/>
</dbReference>
<accession>A0A9Q1F1R7</accession>
<organism evidence="3 4">
    <name type="scientific">Synaphobranchus kaupii</name>
    <name type="common">Kaup's arrowtooth eel</name>
    <dbReference type="NCBI Taxonomy" id="118154"/>
    <lineage>
        <taxon>Eukaryota</taxon>
        <taxon>Metazoa</taxon>
        <taxon>Chordata</taxon>
        <taxon>Craniata</taxon>
        <taxon>Vertebrata</taxon>
        <taxon>Euteleostomi</taxon>
        <taxon>Actinopterygii</taxon>
        <taxon>Neopterygii</taxon>
        <taxon>Teleostei</taxon>
        <taxon>Anguilliformes</taxon>
        <taxon>Synaphobranchidae</taxon>
        <taxon>Synaphobranchus</taxon>
    </lineage>
</organism>
<evidence type="ECO:0000313" key="4">
    <source>
        <dbReference type="Proteomes" id="UP001152622"/>
    </source>
</evidence>
<feature type="coiled-coil region" evidence="1">
    <location>
        <begin position="73"/>
        <end position="100"/>
    </location>
</feature>
<feature type="region of interest" description="Disordered" evidence="2">
    <location>
        <begin position="1"/>
        <end position="34"/>
    </location>
</feature>
<protein>
    <recommendedName>
        <fullName evidence="5">L1 transposable element RRM domain-containing protein</fullName>
    </recommendedName>
</protein>
<proteinExistence type="predicted"/>
<evidence type="ECO:0000313" key="3">
    <source>
        <dbReference type="EMBL" id="KAJ8349378.1"/>
    </source>
</evidence>
<dbReference type="OrthoDB" id="10059413at2759"/>
<evidence type="ECO:0000256" key="1">
    <source>
        <dbReference type="SAM" id="Coils"/>
    </source>
</evidence>
<dbReference type="AlphaFoldDB" id="A0A9Q1F1R7"/>
<dbReference type="InterPro" id="IPR042566">
    <property type="entry name" value="L1_C"/>
</dbReference>
<evidence type="ECO:0000256" key="2">
    <source>
        <dbReference type="SAM" id="MobiDB-lite"/>
    </source>
</evidence>
<feature type="compositionally biased region" description="Polar residues" evidence="2">
    <location>
        <begin position="24"/>
        <end position="34"/>
    </location>
</feature>
<sequence length="244" mass="27910">MPNIRLTPDRDEDTSNGCGKADNAGQTTAGYNPSESMAEDIAGIRQLLIQMQADQENKLNKIKKTTSSIKGKLTDVLEHLDNVEKRLDFLEDSAKKAAAKPSATHSEVKRLCQKVDDQENRARRNNLRFTGFPNHCEGKDALSLLERTIPEMLGIDFPRDVICVRGAASEKKDVRWQGHRISIYPDYSKEVQIQRQRFRKCREKLHERKVKFALLYPAVLKIDTRDGQHKFDDPKEAQQFIDSM</sequence>
<keyword evidence="1" id="KW-0175">Coiled coil</keyword>
<reference evidence="3" key="1">
    <citation type="journal article" date="2023" name="Science">
        <title>Genome structures resolve the early diversification of teleost fishes.</title>
        <authorList>
            <person name="Parey E."/>
            <person name="Louis A."/>
            <person name="Montfort J."/>
            <person name="Bouchez O."/>
            <person name="Roques C."/>
            <person name="Iampietro C."/>
            <person name="Lluch J."/>
            <person name="Castinel A."/>
            <person name="Donnadieu C."/>
            <person name="Desvignes T."/>
            <person name="Floi Bucao C."/>
            <person name="Jouanno E."/>
            <person name="Wen M."/>
            <person name="Mejri S."/>
            <person name="Dirks R."/>
            <person name="Jansen H."/>
            <person name="Henkel C."/>
            <person name="Chen W.J."/>
            <person name="Zahm M."/>
            <person name="Cabau C."/>
            <person name="Klopp C."/>
            <person name="Thompson A.W."/>
            <person name="Robinson-Rechavi M."/>
            <person name="Braasch I."/>
            <person name="Lecointre G."/>
            <person name="Bobe J."/>
            <person name="Postlethwait J.H."/>
            <person name="Berthelot C."/>
            <person name="Roest Crollius H."/>
            <person name="Guiguen Y."/>
        </authorList>
    </citation>
    <scope>NUCLEOTIDE SEQUENCE</scope>
    <source>
        <strain evidence="3">WJC10195</strain>
    </source>
</reference>
<dbReference type="PANTHER" id="PTHR11505">
    <property type="entry name" value="L1 TRANSPOSABLE ELEMENT-RELATED"/>
    <property type="match status" value="1"/>
</dbReference>
<dbReference type="Proteomes" id="UP001152622">
    <property type="component" value="Chromosome 9"/>
</dbReference>
<name>A0A9Q1F1R7_SYNKA</name>
<comment type="caution">
    <text evidence="3">The sequence shown here is derived from an EMBL/GenBank/DDBJ whole genome shotgun (WGS) entry which is preliminary data.</text>
</comment>